<name>A0A8S1DK04_9INSE</name>
<dbReference type="CDD" id="cd09579">
    <property type="entry name" value="SAM_Samd7_11"/>
    <property type="match status" value="1"/>
</dbReference>
<dbReference type="InterPro" id="IPR050548">
    <property type="entry name" value="PcG_chromatin_remod_factors"/>
</dbReference>
<protein>
    <recommendedName>
        <fullName evidence="2">SAM domain-containing protein</fullName>
    </recommendedName>
</protein>
<dbReference type="OrthoDB" id="6433810at2759"/>
<dbReference type="EMBL" id="CADEPI010000208">
    <property type="protein sequence ID" value="CAB3380467.1"/>
    <property type="molecule type" value="Genomic_DNA"/>
</dbReference>
<organism evidence="3 4">
    <name type="scientific">Cloeon dipterum</name>
    <dbReference type="NCBI Taxonomy" id="197152"/>
    <lineage>
        <taxon>Eukaryota</taxon>
        <taxon>Metazoa</taxon>
        <taxon>Ecdysozoa</taxon>
        <taxon>Arthropoda</taxon>
        <taxon>Hexapoda</taxon>
        <taxon>Insecta</taxon>
        <taxon>Pterygota</taxon>
        <taxon>Palaeoptera</taxon>
        <taxon>Ephemeroptera</taxon>
        <taxon>Pisciforma</taxon>
        <taxon>Baetidae</taxon>
        <taxon>Cloeon</taxon>
    </lineage>
</organism>
<feature type="region of interest" description="Disordered" evidence="1">
    <location>
        <begin position="140"/>
        <end position="175"/>
    </location>
</feature>
<dbReference type="GO" id="GO:0003682">
    <property type="term" value="F:chromatin binding"/>
    <property type="evidence" value="ECO:0007669"/>
    <property type="project" value="TreeGrafter"/>
</dbReference>
<gene>
    <name evidence="3" type="ORF">CLODIP_2_CD12677</name>
</gene>
<sequence length="331" mass="34168">MAEVKTERVSPAPSPSGANLPAIKHMEQMMNRNYSDFMRSLAAKYNNSNPNEDSTRASDVFSYFSNSRNGYLKGPFPGATPPPEIPTPKAPKPAEPSPLLLGHPALGFPGLMDMSSTQALLSMVRSANLEQYLKGKQGPLDLSAAAPHPSKKVRTELKSVSPKPPPRSASSGSANSASAALGALGAAAAHGCPSLCTDRPCEGQGISHWGVEDVCSFVASIDICAEYTQVFREQSIDGSALPLLTEEHLTNSLGLKLGPALKLRATIARRLGHCASCLHCVHCHGGGSTGGGAASPTASITQAAAPSPRQSASPQAPSTPRAPSAGPSSAS</sequence>
<feature type="domain" description="SAM" evidence="2">
    <location>
        <begin position="209"/>
        <end position="255"/>
    </location>
</feature>
<evidence type="ECO:0000313" key="3">
    <source>
        <dbReference type="EMBL" id="CAB3380467.1"/>
    </source>
</evidence>
<comment type="caution">
    <text evidence="3">The sequence shown here is derived from an EMBL/GenBank/DDBJ whole genome shotgun (WGS) entry which is preliminary data.</text>
</comment>
<feature type="region of interest" description="Disordered" evidence="1">
    <location>
        <begin position="1"/>
        <end position="25"/>
    </location>
</feature>
<dbReference type="GO" id="GO:0035102">
    <property type="term" value="C:PRC1 complex"/>
    <property type="evidence" value="ECO:0007669"/>
    <property type="project" value="TreeGrafter"/>
</dbReference>
<keyword evidence="4" id="KW-1185">Reference proteome</keyword>
<dbReference type="SMART" id="SM00454">
    <property type="entry name" value="SAM"/>
    <property type="match status" value="1"/>
</dbReference>
<feature type="region of interest" description="Disordered" evidence="1">
    <location>
        <begin position="72"/>
        <end position="101"/>
    </location>
</feature>
<dbReference type="AlphaFoldDB" id="A0A8S1DK04"/>
<accession>A0A8S1DK04</accession>
<dbReference type="InterPro" id="IPR013761">
    <property type="entry name" value="SAM/pointed_sf"/>
</dbReference>
<dbReference type="PROSITE" id="PS50105">
    <property type="entry name" value="SAM_DOMAIN"/>
    <property type="match status" value="1"/>
</dbReference>
<dbReference type="Pfam" id="PF00536">
    <property type="entry name" value="SAM_1"/>
    <property type="match status" value="1"/>
</dbReference>
<feature type="compositionally biased region" description="Low complexity" evidence="1">
    <location>
        <begin position="294"/>
        <end position="331"/>
    </location>
</feature>
<dbReference type="InterPro" id="IPR001660">
    <property type="entry name" value="SAM"/>
</dbReference>
<evidence type="ECO:0000313" key="4">
    <source>
        <dbReference type="Proteomes" id="UP000494165"/>
    </source>
</evidence>
<dbReference type="PANTHER" id="PTHR12247:SF138">
    <property type="entry name" value="POLYHOMEOTIC DISTAL, ISOFORM A-RELATED"/>
    <property type="match status" value="1"/>
</dbReference>
<dbReference type="GO" id="GO:0045892">
    <property type="term" value="P:negative regulation of DNA-templated transcription"/>
    <property type="evidence" value="ECO:0007669"/>
    <property type="project" value="TreeGrafter"/>
</dbReference>
<dbReference type="GO" id="GO:0042393">
    <property type="term" value="F:histone binding"/>
    <property type="evidence" value="ECO:0007669"/>
    <property type="project" value="TreeGrafter"/>
</dbReference>
<evidence type="ECO:0000259" key="2">
    <source>
        <dbReference type="PROSITE" id="PS50105"/>
    </source>
</evidence>
<dbReference type="SUPFAM" id="SSF47769">
    <property type="entry name" value="SAM/Pointed domain"/>
    <property type="match status" value="1"/>
</dbReference>
<feature type="region of interest" description="Disordered" evidence="1">
    <location>
        <begin position="291"/>
        <end position="331"/>
    </location>
</feature>
<reference evidence="3 4" key="1">
    <citation type="submission" date="2020-04" db="EMBL/GenBank/DDBJ databases">
        <authorList>
            <person name="Alioto T."/>
            <person name="Alioto T."/>
            <person name="Gomez Garrido J."/>
        </authorList>
    </citation>
    <scope>NUCLEOTIDE SEQUENCE [LARGE SCALE GENOMIC DNA]</scope>
</reference>
<dbReference type="Gene3D" id="1.10.150.50">
    <property type="entry name" value="Transcription Factor, Ets-1"/>
    <property type="match status" value="1"/>
</dbReference>
<dbReference type="PANTHER" id="PTHR12247">
    <property type="entry name" value="POLYCOMB GROUP PROTEIN"/>
    <property type="match status" value="1"/>
</dbReference>
<feature type="compositionally biased region" description="Pro residues" evidence="1">
    <location>
        <begin position="78"/>
        <end position="96"/>
    </location>
</feature>
<proteinExistence type="predicted"/>
<evidence type="ECO:0000256" key="1">
    <source>
        <dbReference type="SAM" id="MobiDB-lite"/>
    </source>
</evidence>
<dbReference type="Proteomes" id="UP000494165">
    <property type="component" value="Unassembled WGS sequence"/>
</dbReference>